<name>A0A0S4XQ75_9BACT</name>
<keyword evidence="1" id="KW-0489">Methyltransferase</keyword>
<sequence>MSAIKKYTTESLLEILNFIISSLKDNDEVTFEALNPDIMDHAFSGEIISINDELFIYRGIKAWVNLAEILGCKIGIPKTISKHLIEITFKKLNTSNSFHTISMPKKEEKYGSDSEFARISKNEEPTFLYHYIQALKAVDINRRKSILNLGVNRADEFNIIKAMMDSNSFKKINLVGLDHSSSALRVAKDKFPQASFFETDINDINKLNLGKFDLIMSIGTLQSPSINYKPFLMNLVQNYLNENGAIILGFPNSRWIDGELIYGAKAPNYNYSEMSLLFNDVIFAKKYLQQKKFRVTITGREYIFLTATKIGIN</sequence>
<protein>
    <submittedName>
        <fullName evidence="1">Methyltransferase type 11</fullName>
    </submittedName>
</protein>
<dbReference type="AlphaFoldDB" id="A0A0S4XQ75"/>
<organism evidence="1">
    <name type="scientific">Sulfurovum sp. enrichment culture clone C5</name>
    <dbReference type="NCBI Taxonomy" id="497650"/>
    <lineage>
        <taxon>Bacteria</taxon>
        <taxon>Pseudomonadati</taxon>
        <taxon>Campylobacterota</taxon>
        <taxon>Epsilonproteobacteria</taxon>
        <taxon>Campylobacterales</taxon>
        <taxon>Sulfurovaceae</taxon>
        <taxon>Sulfurovum</taxon>
        <taxon>environmental samples</taxon>
    </lineage>
</organism>
<reference evidence="1" key="1">
    <citation type="submission" date="2015-11" db="EMBL/GenBank/DDBJ databases">
        <authorList>
            <person name="Zhang Y."/>
            <person name="Guo Z."/>
        </authorList>
    </citation>
    <scope>NUCLEOTIDE SEQUENCE</scope>
    <source>
        <strain evidence="1">BN30871</strain>
    </source>
</reference>
<dbReference type="GO" id="GO:0008168">
    <property type="term" value="F:methyltransferase activity"/>
    <property type="evidence" value="ECO:0007669"/>
    <property type="project" value="UniProtKB-KW"/>
</dbReference>
<dbReference type="SUPFAM" id="SSF53335">
    <property type="entry name" value="S-adenosyl-L-methionine-dependent methyltransferases"/>
    <property type="match status" value="1"/>
</dbReference>
<proteinExistence type="predicted"/>
<keyword evidence="1" id="KW-0808">Transferase</keyword>
<gene>
    <name evidence="1" type="ORF">BN3087_850011</name>
</gene>
<dbReference type="InterPro" id="IPR029063">
    <property type="entry name" value="SAM-dependent_MTases_sf"/>
</dbReference>
<dbReference type="CDD" id="cd02440">
    <property type="entry name" value="AdoMet_MTases"/>
    <property type="match status" value="1"/>
</dbReference>
<dbReference type="GO" id="GO:0032259">
    <property type="term" value="P:methylation"/>
    <property type="evidence" value="ECO:0007669"/>
    <property type="project" value="UniProtKB-KW"/>
</dbReference>
<dbReference type="EMBL" id="FAXN01000090">
    <property type="protein sequence ID" value="CUV66468.1"/>
    <property type="molecule type" value="Genomic_DNA"/>
</dbReference>
<dbReference type="Gene3D" id="3.40.50.150">
    <property type="entry name" value="Vaccinia Virus protein VP39"/>
    <property type="match status" value="1"/>
</dbReference>
<evidence type="ECO:0000313" key="1">
    <source>
        <dbReference type="EMBL" id="CUV66468.1"/>
    </source>
</evidence>
<accession>A0A0S4XQ75</accession>